<dbReference type="EC" id="5.6.2.4" evidence="11"/>
<keyword evidence="10 11" id="KW-0413">Isomerase</keyword>
<dbReference type="InterPro" id="IPR005259">
    <property type="entry name" value="PriA"/>
</dbReference>
<dbReference type="InterPro" id="IPR041236">
    <property type="entry name" value="PriA_C"/>
</dbReference>
<dbReference type="EMBL" id="JBHRYR010000002">
    <property type="protein sequence ID" value="MFC3851683.1"/>
    <property type="molecule type" value="Genomic_DNA"/>
</dbReference>
<dbReference type="Pfam" id="PF18319">
    <property type="entry name" value="Zn_ribbon_PriA"/>
    <property type="match status" value="1"/>
</dbReference>
<feature type="binding site" evidence="11">
    <location>
        <position position="440"/>
    </location>
    <ligand>
        <name>Zn(2+)</name>
        <dbReference type="ChEBI" id="CHEBI:29105"/>
        <label>1</label>
    </ligand>
</feature>
<feature type="binding site" evidence="11">
    <location>
        <position position="467"/>
    </location>
    <ligand>
        <name>Zn(2+)</name>
        <dbReference type="ChEBI" id="CHEBI:29105"/>
        <label>2</label>
    </ligand>
</feature>
<evidence type="ECO:0000313" key="13">
    <source>
        <dbReference type="EMBL" id="MFC3851683.1"/>
    </source>
</evidence>
<dbReference type="InterPro" id="IPR041222">
    <property type="entry name" value="PriA_3primeBD"/>
</dbReference>
<dbReference type="Proteomes" id="UP001595617">
    <property type="component" value="Unassembled WGS sequence"/>
</dbReference>
<comment type="similarity">
    <text evidence="11">Belongs to the helicase family. PriA subfamily.</text>
</comment>
<dbReference type="InterPro" id="IPR040498">
    <property type="entry name" value="PriA_CRR"/>
</dbReference>
<dbReference type="CDD" id="cd17929">
    <property type="entry name" value="DEXHc_priA"/>
    <property type="match status" value="1"/>
</dbReference>
<evidence type="ECO:0000256" key="11">
    <source>
        <dbReference type="HAMAP-Rule" id="MF_00983"/>
    </source>
</evidence>
<evidence type="ECO:0000256" key="4">
    <source>
        <dbReference type="ARBA" id="ARBA00022741"/>
    </source>
</evidence>
<evidence type="ECO:0000256" key="7">
    <source>
        <dbReference type="ARBA" id="ARBA00022833"/>
    </source>
</evidence>
<evidence type="ECO:0000256" key="1">
    <source>
        <dbReference type="ARBA" id="ARBA00022515"/>
    </source>
</evidence>
<proteinExistence type="inferred from homology"/>
<evidence type="ECO:0000259" key="12">
    <source>
        <dbReference type="PROSITE" id="PS51192"/>
    </source>
</evidence>
<keyword evidence="3 11" id="KW-0479">Metal-binding</keyword>
<evidence type="ECO:0000256" key="9">
    <source>
        <dbReference type="ARBA" id="ARBA00023125"/>
    </source>
</evidence>
<evidence type="ECO:0000256" key="2">
    <source>
        <dbReference type="ARBA" id="ARBA00022705"/>
    </source>
</evidence>
<feature type="binding site" evidence="11">
    <location>
        <position position="470"/>
    </location>
    <ligand>
        <name>Zn(2+)</name>
        <dbReference type="ChEBI" id="CHEBI:29105"/>
        <label>2</label>
    </ligand>
</feature>
<comment type="catalytic activity">
    <reaction evidence="11">
        <text>Couples ATP hydrolysis with the unwinding of duplex DNA by translocating in the 3'-5' direction.</text>
        <dbReference type="EC" id="5.6.2.4"/>
    </reaction>
</comment>
<dbReference type="InterPro" id="IPR014001">
    <property type="entry name" value="Helicase_ATP-bd"/>
</dbReference>
<keyword evidence="1 11" id="KW-0639">Primosome</keyword>
<keyword evidence="9 11" id="KW-0238">DNA-binding</keyword>
<comment type="function">
    <text evidence="11">Initiates the restart of stalled replication forks, which reloads the replicative helicase on sites other than the origin of replication. Recognizes and binds to abandoned replication forks and remodels them to uncover a helicase loading site. Promotes assembly of the primosome at these replication forks.</text>
</comment>
<dbReference type="Gene3D" id="3.40.50.300">
    <property type="entry name" value="P-loop containing nucleotide triphosphate hydrolases"/>
    <property type="match status" value="2"/>
</dbReference>
<dbReference type="PROSITE" id="PS51192">
    <property type="entry name" value="HELICASE_ATP_BIND_1"/>
    <property type="match status" value="1"/>
</dbReference>
<feature type="binding site" evidence="11">
    <location>
        <position position="483"/>
    </location>
    <ligand>
        <name>Zn(2+)</name>
        <dbReference type="ChEBI" id="CHEBI:29105"/>
        <label>1</label>
    </ligand>
</feature>
<dbReference type="RefSeq" id="WP_380692963.1">
    <property type="nucleotide sequence ID" value="NZ_JBHRYR010000002.1"/>
</dbReference>
<protein>
    <recommendedName>
        <fullName evidence="11">Replication restart protein PriA</fullName>
    </recommendedName>
    <alternativeName>
        <fullName evidence="11">ATP-dependent DNA helicase PriA</fullName>
        <ecNumber evidence="11">5.6.2.4</ecNumber>
    </alternativeName>
    <alternativeName>
        <fullName evidence="11">DNA 3'-5' helicase PriA</fullName>
    </alternativeName>
</protein>
<dbReference type="GO" id="GO:0016787">
    <property type="term" value="F:hydrolase activity"/>
    <property type="evidence" value="ECO:0007669"/>
    <property type="project" value="UniProtKB-KW"/>
</dbReference>
<evidence type="ECO:0000313" key="14">
    <source>
        <dbReference type="Proteomes" id="UP001595617"/>
    </source>
</evidence>
<gene>
    <name evidence="11" type="primary">priA</name>
    <name evidence="13" type="ORF">ACFOOG_02455</name>
</gene>
<evidence type="ECO:0000256" key="6">
    <source>
        <dbReference type="ARBA" id="ARBA00022806"/>
    </source>
</evidence>
<feature type="binding site" evidence="11">
    <location>
        <position position="449"/>
    </location>
    <ligand>
        <name>Zn(2+)</name>
        <dbReference type="ChEBI" id="CHEBI:29105"/>
        <label>2</label>
    </ligand>
</feature>
<dbReference type="Pfam" id="PF18074">
    <property type="entry name" value="PriA_C"/>
    <property type="match status" value="1"/>
</dbReference>
<evidence type="ECO:0000256" key="3">
    <source>
        <dbReference type="ARBA" id="ARBA00022723"/>
    </source>
</evidence>
<comment type="subunit">
    <text evidence="11">Component of the replication restart primosome.</text>
</comment>
<feature type="binding site" evidence="11">
    <location>
        <position position="452"/>
    </location>
    <ligand>
        <name>Zn(2+)</name>
        <dbReference type="ChEBI" id="CHEBI:29105"/>
        <label>2</label>
    </ligand>
</feature>
<dbReference type="Gene3D" id="3.40.1440.60">
    <property type="entry name" value="PriA, 3(prime) DNA-binding domain"/>
    <property type="match status" value="1"/>
</dbReference>
<reference evidence="14" key="1">
    <citation type="journal article" date="2019" name="Int. J. Syst. Evol. Microbiol.">
        <title>The Global Catalogue of Microorganisms (GCM) 10K type strain sequencing project: providing services to taxonomists for standard genome sequencing and annotation.</title>
        <authorList>
            <consortium name="The Broad Institute Genomics Platform"/>
            <consortium name="The Broad Institute Genome Sequencing Center for Infectious Disease"/>
            <person name="Wu L."/>
            <person name="Ma J."/>
        </authorList>
    </citation>
    <scope>NUCLEOTIDE SEQUENCE [LARGE SCALE GENOMIC DNA]</scope>
    <source>
        <strain evidence="14">IBRC 10765</strain>
    </source>
</reference>
<accession>A0ABV7ZV95</accession>
<keyword evidence="2 11" id="KW-0235">DNA replication</keyword>
<comment type="catalytic activity">
    <reaction evidence="11">
        <text>ATP + H2O = ADP + phosphate + H(+)</text>
        <dbReference type="Rhea" id="RHEA:13065"/>
        <dbReference type="ChEBI" id="CHEBI:15377"/>
        <dbReference type="ChEBI" id="CHEBI:15378"/>
        <dbReference type="ChEBI" id="CHEBI:30616"/>
        <dbReference type="ChEBI" id="CHEBI:43474"/>
        <dbReference type="ChEBI" id="CHEBI:456216"/>
        <dbReference type="EC" id="5.6.2.4"/>
    </reaction>
</comment>
<dbReference type="InterPro" id="IPR011545">
    <property type="entry name" value="DEAD/DEAH_box_helicase_dom"/>
</dbReference>
<dbReference type="PANTHER" id="PTHR30580:SF0">
    <property type="entry name" value="PRIMOSOMAL PROTEIN N"/>
    <property type="match status" value="1"/>
</dbReference>
<dbReference type="Pfam" id="PF17764">
    <property type="entry name" value="PriA_3primeBD"/>
    <property type="match status" value="1"/>
</dbReference>
<evidence type="ECO:0000256" key="10">
    <source>
        <dbReference type="ARBA" id="ARBA00023235"/>
    </source>
</evidence>
<comment type="caution">
    <text evidence="13">The sequence shown here is derived from an EMBL/GenBank/DDBJ whole genome shotgun (WGS) entry which is preliminary data.</text>
</comment>
<keyword evidence="7 11" id="KW-0862">Zinc</keyword>
<feature type="domain" description="Helicase ATP-binding" evidence="12">
    <location>
        <begin position="216"/>
        <end position="382"/>
    </location>
</feature>
<name>A0ABV7ZV95_9GAMM</name>
<sequence>MLPDSLQSTTQDTANTVYDVAVFVPLHTTFSYLGPANVRAGTRVRVPFGHRECTGIVLDETNAPADVTLKPFIDIPDTEPLLPADSLALGHWLSRYYHAPLGDCMELLLPALARQGTALPAPKPRLVVRLTHKGRAIAAQQLTGKKRQALVSALHSQGDIPQAELKALNISLATARSLERDELVQIQPEVQPVAAQPSANTLSLTTAQADILGHLLALPDTAEPQVLLGATGSGKTEIYIEWCRTTLQAGQQCLVLLPEIGLTPQMISRFSARLGMTVAQLHSGMSDLARLRVWQGLQDGTVRLVLGTRSAVLAPFHNLGLIIVDEEHDGSYKQHDGVRYHARDVAIWRAHQQGCPILLGSATPSLETLANAERGRYNLHTLLRRADQGEVARSLVDITRHATTTGLSNPLVERITDHLQQGQQVMLFLNRRGMAPSMVCTACGTIQQCPNCSAYVTYHQRPARLLCHHCGWSHRPPYPCESCHATTLEPLGIGTAGLEEQLRAHWPDVALWRIDRDNIKHADDWATINAEIHSGKAGILLGTQLLAKGHDYPNVTLTGIVDADSGLFSADFRSYERMAQLLTQVSGRAGRRSARAEVIVQTRLPDHPLFHQFLRTDYFTMATQLLHDRQQVGMPPFSFLATVRADHVEEEQAAQFLSDLGNTLALPLAVTGLGPMPALMSKRAGLYRQLWLLRSTERKTLHAVLEQIIAHCAQHRPPSGISWGIDVDPYEF</sequence>
<keyword evidence="14" id="KW-1185">Reference proteome</keyword>
<dbReference type="Pfam" id="PF00270">
    <property type="entry name" value="DEAD"/>
    <property type="match status" value="1"/>
</dbReference>
<dbReference type="NCBIfam" id="NF004067">
    <property type="entry name" value="PRK05580.1-4"/>
    <property type="match status" value="1"/>
</dbReference>
<organism evidence="13 14">
    <name type="scientific">Saccharospirillum mangrovi</name>
    <dbReference type="NCBI Taxonomy" id="2161747"/>
    <lineage>
        <taxon>Bacteria</taxon>
        <taxon>Pseudomonadati</taxon>
        <taxon>Pseudomonadota</taxon>
        <taxon>Gammaproteobacteria</taxon>
        <taxon>Oceanospirillales</taxon>
        <taxon>Saccharospirillaceae</taxon>
        <taxon>Saccharospirillum</taxon>
    </lineage>
</organism>
<comment type="cofactor">
    <cofactor evidence="11">
        <name>Zn(2+)</name>
        <dbReference type="ChEBI" id="CHEBI:29105"/>
    </cofactor>
    <text evidence="11">Binds 2 zinc ions per subunit.</text>
</comment>
<evidence type="ECO:0000256" key="5">
    <source>
        <dbReference type="ARBA" id="ARBA00022801"/>
    </source>
</evidence>
<feature type="binding site" evidence="11">
    <location>
        <position position="443"/>
    </location>
    <ligand>
        <name>Zn(2+)</name>
        <dbReference type="ChEBI" id="CHEBI:29105"/>
        <label>1</label>
    </ligand>
</feature>
<dbReference type="PANTHER" id="PTHR30580">
    <property type="entry name" value="PRIMOSOMAL PROTEIN N"/>
    <property type="match status" value="1"/>
</dbReference>
<dbReference type="NCBIfam" id="TIGR00595">
    <property type="entry name" value="priA"/>
    <property type="match status" value="1"/>
</dbReference>
<feature type="binding site" evidence="11">
    <location>
        <position position="480"/>
    </location>
    <ligand>
        <name>Zn(2+)</name>
        <dbReference type="ChEBI" id="CHEBI:29105"/>
        <label>1</label>
    </ligand>
</feature>
<evidence type="ECO:0000256" key="8">
    <source>
        <dbReference type="ARBA" id="ARBA00022840"/>
    </source>
</evidence>
<dbReference type="InterPro" id="IPR042115">
    <property type="entry name" value="PriA_3primeBD_sf"/>
</dbReference>
<dbReference type="InterPro" id="IPR027417">
    <property type="entry name" value="P-loop_NTPase"/>
</dbReference>
<dbReference type="SUPFAM" id="SSF52540">
    <property type="entry name" value="P-loop containing nucleoside triphosphate hydrolases"/>
    <property type="match status" value="2"/>
</dbReference>
<dbReference type="HAMAP" id="MF_00983">
    <property type="entry name" value="PriA"/>
    <property type="match status" value="1"/>
</dbReference>
<keyword evidence="6 11" id="KW-0347">Helicase</keyword>
<keyword evidence="4 11" id="KW-0547">Nucleotide-binding</keyword>
<keyword evidence="8 11" id="KW-0067">ATP-binding</keyword>
<keyword evidence="5 11" id="KW-0378">Hydrolase</keyword>
<dbReference type="SMART" id="SM00487">
    <property type="entry name" value="DEXDc"/>
    <property type="match status" value="1"/>
</dbReference>